<evidence type="ECO:0000313" key="2">
    <source>
        <dbReference type="Proteomes" id="UP000836387"/>
    </source>
</evidence>
<proteinExistence type="predicted"/>
<organism evidence="1 2">
    <name type="scientific">Clonostachys rosea f. rosea IK726</name>
    <dbReference type="NCBI Taxonomy" id="1349383"/>
    <lineage>
        <taxon>Eukaryota</taxon>
        <taxon>Fungi</taxon>
        <taxon>Dikarya</taxon>
        <taxon>Ascomycota</taxon>
        <taxon>Pezizomycotina</taxon>
        <taxon>Sordariomycetes</taxon>
        <taxon>Hypocreomycetidae</taxon>
        <taxon>Hypocreales</taxon>
        <taxon>Bionectriaceae</taxon>
        <taxon>Clonostachys</taxon>
    </lineage>
</organism>
<evidence type="ECO:0000313" key="1">
    <source>
        <dbReference type="EMBL" id="CAG9938074.1"/>
    </source>
</evidence>
<dbReference type="Proteomes" id="UP000836387">
    <property type="component" value="Unassembled WGS sequence"/>
</dbReference>
<name>A0ACA9TAZ8_BIOOC</name>
<accession>A0ACA9TAZ8</accession>
<dbReference type="EMBL" id="CADEHS020000002">
    <property type="protein sequence ID" value="CAG9938074.1"/>
    <property type="molecule type" value="Genomic_DNA"/>
</dbReference>
<reference evidence="1" key="2">
    <citation type="submission" date="2021-10" db="EMBL/GenBank/DDBJ databases">
        <authorList>
            <person name="Piombo E."/>
        </authorList>
    </citation>
    <scope>NUCLEOTIDE SEQUENCE</scope>
</reference>
<reference evidence="1" key="1">
    <citation type="submission" date="2020-04" db="EMBL/GenBank/DDBJ databases">
        <authorList>
            <person name="Broberg M."/>
        </authorList>
    </citation>
    <scope>NUCLEOTIDE SEQUENCE</scope>
</reference>
<comment type="caution">
    <text evidence="1">The sequence shown here is derived from an EMBL/GenBank/DDBJ whole genome shotgun (WGS) entry which is preliminary data.</text>
</comment>
<keyword evidence="2" id="KW-1185">Reference proteome</keyword>
<sequence length="435" mass="48432">MTDEEKELLARIGRLAGQINRHKNQQAGVQSVANSSYHNRHQYHRSAGAPYPTRGNRVQRPRPHQHRTLHLNAVGNSSNNDTDSGGSDSARWVTKNDRHRQIINANVYEKESQNRAKAIEQTRQRKQDEHRRGEKARFHDFLTQQQNAHASSGGNSNATRAANNEITIADIRFRVLDGGKKLAKIIDGSNDLAKTPKNTIVAGVKFHRTKTGNLIANRIVKDHRYVVSSWRALLLTWSRRSGTVKKVNEPCKIFSASGSCPKGPRCRYMHDPNKVAICRDFLKEGKCSQGNSCDLSHELTPERVPDCLHFAKGHCAKPDCPFTHSSAPPGAPVCKSFGFLGYCDKGANCSERHVFECPDFSNTGRCNTKGCKLLHRERASVLRGQAGQSNAMEEDVSSDEESADSDDVDSDEVAEFLDADSDLSDFEDQKDFIAL</sequence>
<protein>
    <submittedName>
        <fullName evidence="1">Uncharacterized protein</fullName>
    </submittedName>
</protein>
<gene>
    <name evidence="1" type="ORF">CRV2_00006494</name>
</gene>